<sequence>MTNIKTWAKKTLLTGIILILPLAVSIWIGIIIFHKVDGIFRPIITKILGYQIPGLGFILTFLLIWLLGIIGTNIIGKRLFSAFDKFMIKIPLISIFYRTTKQLIEAFKLTKKLPFQQVVLIEYPRKGIFSIAFIMNEQTGEIQALTPQKLISVFIPSTPNPTTGFLVFVPEEDILPISMHVDDALKLAISGGLVTPKNVRASEQNIRHSVD</sequence>
<dbReference type="STRING" id="1817863.A2Y62_21085"/>
<protein>
    <recommendedName>
        <fullName evidence="4">DUF502 domain-containing protein</fullName>
    </recommendedName>
</protein>
<keyword evidence="1" id="KW-0812">Transmembrane</keyword>
<dbReference type="Proteomes" id="UP000178943">
    <property type="component" value="Unassembled WGS sequence"/>
</dbReference>
<dbReference type="EMBL" id="MFGW01000226">
    <property type="protein sequence ID" value="OGF58984.1"/>
    <property type="molecule type" value="Genomic_DNA"/>
</dbReference>
<dbReference type="Pfam" id="PF04367">
    <property type="entry name" value="DUF502"/>
    <property type="match status" value="1"/>
</dbReference>
<organism evidence="2 3">
    <name type="scientific">Candidatus Fischerbacteria bacterium RBG_13_37_8</name>
    <dbReference type="NCBI Taxonomy" id="1817863"/>
    <lineage>
        <taxon>Bacteria</taxon>
        <taxon>Candidatus Fischeribacteriota</taxon>
    </lineage>
</organism>
<dbReference type="AlphaFoldDB" id="A0A1F5V6E5"/>
<feature type="transmembrane region" description="Helical" evidence="1">
    <location>
        <begin position="54"/>
        <end position="75"/>
    </location>
</feature>
<reference evidence="2 3" key="1">
    <citation type="journal article" date="2016" name="Nat. Commun.">
        <title>Thousands of microbial genomes shed light on interconnected biogeochemical processes in an aquifer system.</title>
        <authorList>
            <person name="Anantharaman K."/>
            <person name="Brown C.T."/>
            <person name="Hug L.A."/>
            <person name="Sharon I."/>
            <person name="Castelle C.J."/>
            <person name="Probst A.J."/>
            <person name="Thomas B.C."/>
            <person name="Singh A."/>
            <person name="Wilkins M.J."/>
            <person name="Karaoz U."/>
            <person name="Brodie E.L."/>
            <person name="Williams K.H."/>
            <person name="Hubbard S.S."/>
            <person name="Banfield J.F."/>
        </authorList>
    </citation>
    <scope>NUCLEOTIDE SEQUENCE [LARGE SCALE GENOMIC DNA]</scope>
</reference>
<evidence type="ECO:0000313" key="2">
    <source>
        <dbReference type="EMBL" id="OGF58984.1"/>
    </source>
</evidence>
<evidence type="ECO:0008006" key="4">
    <source>
        <dbReference type="Google" id="ProtNLM"/>
    </source>
</evidence>
<dbReference type="PANTHER" id="PTHR31876:SF26">
    <property type="entry name" value="PROTEIN LIKE COV 2"/>
    <property type="match status" value="1"/>
</dbReference>
<accession>A0A1F5V6E5</accession>
<evidence type="ECO:0000256" key="1">
    <source>
        <dbReference type="SAM" id="Phobius"/>
    </source>
</evidence>
<evidence type="ECO:0000313" key="3">
    <source>
        <dbReference type="Proteomes" id="UP000178943"/>
    </source>
</evidence>
<gene>
    <name evidence="2" type="ORF">A2Y62_21085</name>
</gene>
<feature type="transmembrane region" description="Helical" evidence="1">
    <location>
        <begin position="12"/>
        <end position="34"/>
    </location>
</feature>
<dbReference type="InterPro" id="IPR007462">
    <property type="entry name" value="COV1-like"/>
</dbReference>
<keyword evidence="1" id="KW-1133">Transmembrane helix</keyword>
<name>A0A1F5V6E5_9BACT</name>
<dbReference type="PANTHER" id="PTHR31876">
    <property type="entry name" value="COV-LIKE PROTEIN 1"/>
    <property type="match status" value="1"/>
</dbReference>
<keyword evidence="1" id="KW-0472">Membrane</keyword>
<proteinExistence type="predicted"/>
<comment type="caution">
    <text evidence="2">The sequence shown here is derived from an EMBL/GenBank/DDBJ whole genome shotgun (WGS) entry which is preliminary data.</text>
</comment>